<keyword evidence="3" id="KW-0678">Repressor</keyword>
<organism evidence="8 9">
    <name type="scientific">Soehngenia longivitae</name>
    <dbReference type="NCBI Taxonomy" id="2562294"/>
    <lineage>
        <taxon>Bacteria</taxon>
        <taxon>Bacillati</taxon>
        <taxon>Bacillota</taxon>
        <taxon>Tissierellia</taxon>
        <taxon>Tissierellales</taxon>
        <taxon>Tissierellaceae</taxon>
        <taxon>Soehngenia</taxon>
    </lineage>
</organism>
<reference evidence="8 9" key="1">
    <citation type="submission" date="2019-03" db="EMBL/GenBank/DDBJ databases">
        <title>Draft genome sequence data and analysis of a Fermenting Bacterium, Soehngenia longevitae strain 1933PT, isolated from petroleum reservoir in Azerbaijan.</title>
        <authorList>
            <person name="Grouzdev D.S."/>
            <person name="Bidzhieva S.K."/>
            <person name="Sokolova D.S."/>
            <person name="Tourova T.P."/>
            <person name="Poltaraus A.B."/>
            <person name="Nazina T.N."/>
        </authorList>
    </citation>
    <scope>NUCLEOTIDE SEQUENCE [LARGE SCALE GENOMIC DNA]</scope>
    <source>
        <strain evidence="8 9">1933P</strain>
    </source>
</reference>
<dbReference type="RefSeq" id="WP_135271219.1">
    <property type="nucleotide sequence ID" value="NZ_SRIB01000008.1"/>
</dbReference>
<dbReference type="GO" id="GO:0044781">
    <property type="term" value="P:bacterial-type flagellum organization"/>
    <property type="evidence" value="ECO:0007669"/>
    <property type="project" value="UniProtKB-KW"/>
</dbReference>
<dbReference type="EMBL" id="SRIB01000008">
    <property type="protein sequence ID" value="TFZ39903.1"/>
    <property type="molecule type" value="Genomic_DNA"/>
</dbReference>
<evidence type="ECO:0000313" key="9">
    <source>
        <dbReference type="Proteomes" id="UP000298381"/>
    </source>
</evidence>
<dbReference type="InterPro" id="IPR035890">
    <property type="entry name" value="Anti-sigma-28_factor_FlgM_sf"/>
</dbReference>
<evidence type="ECO:0000259" key="7">
    <source>
        <dbReference type="Pfam" id="PF04316"/>
    </source>
</evidence>
<dbReference type="NCBIfam" id="TIGR03824">
    <property type="entry name" value="FlgM_jcvi"/>
    <property type="match status" value="1"/>
</dbReference>
<dbReference type="InterPro" id="IPR007412">
    <property type="entry name" value="FlgM"/>
</dbReference>
<name>A0A4Z0D5K1_9FIRM</name>
<evidence type="ECO:0000256" key="4">
    <source>
        <dbReference type="ARBA" id="ARBA00022795"/>
    </source>
</evidence>
<dbReference type="AlphaFoldDB" id="A0A4Z0D5K1"/>
<proteinExistence type="inferred from homology"/>
<keyword evidence="8" id="KW-0966">Cell projection</keyword>
<keyword evidence="5" id="KW-0805">Transcription regulation</keyword>
<evidence type="ECO:0000256" key="2">
    <source>
        <dbReference type="ARBA" id="ARBA00017823"/>
    </source>
</evidence>
<comment type="similarity">
    <text evidence="1">Belongs to the FlgM family.</text>
</comment>
<evidence type="ECO:0000256" key="3">
    <source>
        <dbReference type="ARBA" id="ARBA00022491"/>
    </source>
</evidence>
<dbReference type="Pfam" id="PF04316">
    <property type="entry name" value="FlgM"/>
    <property type="match status" value="1"/>
</dbReference>
<evidence type="ECO:0000313" key="8">
    <source>
        <dbReference type="EMBL" id="TFZ39903.1"/>
    </source>
</evidence>
<keyword evidence="8" id="KW-0969">Cilium</keyword>
<keyword evidence="8" id="KW-0282">Flagellum</keyword>
<accession>A0A4Z0D5K1</accession>
<protein>
    <recommendedName>
        <fullName evidence="2">Negative regulator of flagellin synthesis</fullName>
    </recommendedName>
</protein>
<feature type="domain" description="Anti-sigma-28 factor FlgM C-terminal" evidence="7">
    <location>
        <begin position="36"/>
        <end position="85"/>
    </location>
</feature>
<gene>
    <name evidence="8" type="primary">flgM</name>
    <name evidence="8" type="ORF">E4100_06475</name>
</gene>
<dbReference type="SUPFAM" id="SSF101498">
    <property type="entry name" value="Anti-sigma factor FlgM"/>
    <property type="match status" value="1"/>
</dbReference>
<dbReference type="OrthoDB" id="2329379at2"/>
<keyword evidence="9" id="KW-1185">Reference proteome</keyword>
<sequence length="98" mass="11270">MKISRIQNQNIVNNIYKDNEKKAHTKEEKATKAVDIEISDSAKKLTSRINTASNVDYSEKVERIRKQILDGVYKVEPEKIAEKIIYAMDTQKESGINE</sequence>
<evidence type="ECO:0000256" key="5">
    <source>
        <dbReference type="ARBA" id="ARBA00023015"/>
    </source>
</evidence>
<keyword evidence="4" id="KW-1005">Bacterial flagellum biogenesis</keyword>
<dbReference type="Proteomes" id="UP000298381">
    <property type="component" value="Unassembled WGS sequence"/>
</dbReference>
<dbReference type="GO" id="GO:0045892">
    <property type="term" value="P:negative regulation of DNA-templated transcription"/>
    <property type="evidence" value="ECO:0007669"/>
    <property type="project" value="InterPro"/>
</dbReference>
<dbReference type="InterPro" id="IPR031316">
    <property type="entry name" value="FlgM_C"/>
</dbReference>
<evidence type="ECO:0000256" key="1">
    <source>
        <dbReference type="ARBA" id="ARBA00005322"/>
    </source>
</evidence>
<evidence type="ECO:0000256" key="6">
    <source>
        <dbReference type="ARBA" id="ARBA00023163"/>
    </source>
</evidence>
<comment type="caution">
    <text evidence="8">The sequence shown here is derived from an EMBL/GenBank/DDBJ whole genome shotgun (WGS) entry which is preliminary data.</text>
</comment>
<keyword evidence="6" id="KW-0804">Transcription</keyword>